<comment type="subunit">
    <text evidence="11">DNA polymerase III contains a core (composed of alpha, epsilon and theta chains) that associates with a tau subunit. This core dimerizes to form the POLIII' complex. PolIII' associates with the gamma complex (composed of gamma, delta, delta', psi and chi chains) and with the beta chain to form the complete DNA polymerase III complex.</text>
</comment>
<evidence type="ECO:0000256" key="5">
    <source>
        <dbReference type="ARBA" id="ARBA00022723"/>
    </source>
</evidence>
<evidence type="ECO:0000256" key="8">
    <source>
        <dbReference type="ARBA" id="ARBA00022840"/>
    </source>
</evidence>
<evidence type="ECO:0000256" key="7">
    <source>
        <dbReference type="ARBA" id="ARBA00022833"/>
    </source>
</evidence>
<dbReference type="InterPro" id="IPR003593">
    <property type="entry name" value="AAA+_ATPase"/>
</dbReference>
<evidence type="ECO:0000256" key="4">
    <source>
        <dbReference type="ARBA" id="ARBA00022705"/>
    </source>
</evidence>
<dbReference type="GO" id="GO:0003887">
    <property type="term" value="F:DNA-directed DNA polymerase activity"/>
    <property type="evidence" value="ECO:0007669"/>
    <property type="project" value="UniProtKB-EC"/>
</dbReference>
<accession>A0ABS3AR28</accession>
<dbReference type="SUPFAM" id="SSF52540">
    <property type="entry name" value="P-loop containing nucleoside triphosphate hydrolases"/>
    <property type="match status" value="1"/>
</dbReference>
<dbReference type="PANTHER" id="PTHR11669">
    <property type="entry name" value="REPLICATION FACTOR C / DNA POLYMERASE III GAMMA-TAU SUBUNIT"/>
    <property type="match status" value="1"/>
</dbReference>
<dbReference type="NCBIfam" id="NF004046">
    <property type="entry name" value="PRK05563.1"/>
    <property type="match status" value="1"/>
</dbReference>
<keyword evidence="5" id="KW-0479">Metal-binding</keyword>
<dbReference type="Gene3D" id="1.20.272.10">
    <property type="match status" value="1"/>
</dbReference>
<dbReference type="NCBIfam" id="TIGR02397">
    <property type="entry name" value="dnaX_nterm"/>
    <property type="match status" value="1"/>
</dbReference>
<gene>
    <name evidence="11 14" type="primary">dnaX</name>
    <name evidence="14" type="ORF">JYU14_01785</name>
</gene>
<dbReference type="CDD" id="cd00009">
    <property type="entry name" value="AAA"/>
    <property type="match status" value="1"/>
</dbReference>
<organism evidence="14 15">
    <name type="scientific">Simkania negevensis</name>
    <dbReference type="NCBI Taxonomy" id="83561"/>
    <lineage>
        <taxon>Bacteria</taxon>
        <taxon>Pseudomonadati</taxon>
        <taxon>Chlamydiota</taxon>
        <taxon>Chlamydiia</taxon>
        <taxon>Parachlamydiales</taxon>
        <taxon>Simkaniaceae</taxon>
        <taxon>Simkania</taxon>
    </lineage>
</organism>
<keyword evidence="4 11" id="KW-0235">DNA replication</keyword>
<dbReference type="InterPro" id="IPR012763">
    <property type="entry name" value="DNA_pol_III_sug/sutau_N"/>
</dbReference>
<dbReference type="CDD" id="cd18137">
    <property type="entry name" value="HLD_clamp_pol_III_gamma_tau"/>
    <property type="match status" value="1"/>
</dbReference>
<evidence type="ECO:0000313" key="14">
    <source>
        <dbReference type="EMBL" id="MBN4066795.1"/>
    </source>
</evidence>
<evidence type="ECO:0000256" key="3">
    <source>
        <dbReference type="ARBA" id="ARBA00022695"/>
    </source>
</evidence>
<comment type="similarity">
    <text evidence="1 11">Belongs to the DnaX/STICHEL family.</text>
</comment>
<comment type="caution">
    <text evidence="14">The sequence shown here is derived from an EMBL/GenBank/DDBJ whole genome shotgun (WGS) entry which is preliminary data.</text>
</comment>
<keyword evidence="2 11" id="KW-0808">Transferase</keyword>
<dbReference type="Pfam" id="PF13177">
    <property type="entry name" value="DNA_pol3_delta2"/>
    <property type="match status" value="1"/>
</dbReference>
<proteinExistence type="inferred from homology"/>
<keyword evidence="15" id="KW-1185">Reference proteome</keyword>
<evidence type="ECO:0000256" key="2">
    <source>
        <dbReference type="ARBA" id="ARBA00022679"/>
    </source>
</evidence>
<dbReference type="InterPro" id="IPR022754">
    <property type="entry name" value="DNA_pol_III_gamma-3"/>
</dbReference>
<dbReference type="Gene3D" id="3.40.50.300">
    <property type="entry name" value="P-loop containing nucleotide triphosphate hydrolases"/>
    <property type="match status" value="1"/>
</dbReference>
<dbReference type="PANTHER" id="PTHR11669:SF0">
    <property type="entry name" value="PROTEIN STICHEL-LIKE 2"/>
    <property type="match status" value="1"/>
</dbReference>
<dbReference type="InterPro" id="IPR027417">
    <property type="entry name" value="P-loop_NTPase"/>
</dbReference>
<evidence type="ECO:0000256" key="10">
    <source>
        <dbReference type="ARBA" id="ARBA00049244"/>
    </source>
</evidence>
<evidence type="ECO:0000256" key="11">
    <source>
        <dbReference type="RuleBase" id="RU364063"/>
    </source>
</evidence>
<evidence type="ECO:0000259" key="13">
    <source>
        <dbReference type="SMART" id="SM00382"/>
    </source>
</evidence>
<keyword evidence="9 11" id="KW-0239">DNA-directed DNA polymerase</keyword>
<feature type="compositionally biased region" description="Low complexity" evidence="12">
    <location>
        <begin position="401"/>
        <end position="416"/>
    </location>
</feature>
<sequence>MIHYQALARRYRPQIFGDVLGQDAIVTTLVNAIKYGKVAHAYLFCGARGTGKTTLARLFAKALNCTERDQGAFEPCNSCSSCKEITAGNSLDVIEIDGASHRGIDDVRRINETIGYATSSGNYRIYIIDEVHMLTREAFNALLKTLEEPPAKALFFFATTESHKIPPTILSRCQRYNLSRIPLATIEKKIKRITNELGVVIEDEAIKLIADLSEGCMRDAESLLDQVIAYHEGKISLDSTAEVLGVVSEEHFFALDKAGQQGDINAAFLLADKIFREGKDIAYFLDTLVVHFRNLLAVILNKDSAAPLPLSAQLKEKYEVSSKIYTKEQCLYILDNLMGQHEKLRFSVSQKVALELILMNIIRSHNRISIEQLVSKLAQLEQQLAATPPQQPSPQPKPELKQQPKLQPKQQPPSLQSIDLKEQSRYDTLLQFAAVELQGTIKKK</sequence>
<dbReference type="Proteomes" id="UP000722121">
    <property type="component" value="Unassembled WGS sequence"/>
</dbReference>
<dbReference type="Gene3D" id="1.10.8.60">
    <property type="match status" value="1"/>
</dbReference>
<keyword evidence="3 11" id="KW-0548">Nucleotidyltransferase</keyword>
<keyword evidence="6 11" id="KW-0547">Nucleotide-binding</keyword>
<dbReference type="EC" id="2.7.7.7" evidence="11"/>
<reference evidence="14 15" key="1">
    <citation type="submission" date="2021-02" db="EMBL/GenBank/DDBJ databases">
        <title>Activity-based single-cell genomes from oceanic crustal fluid captures similar information to metagenomic and metatranscriptomic surveys with orders of magnitude less sampling.</title>
        <authorList>
            <person name="D'Angelo T.S."/>
            <person name="Orcutt B.N."/>
        </authorList>
    </citation>
    <scope>NUCLEOTIDE SEQUENCE [LARGE SCALE GENOMIC DNA]</scope>
    <source>
        <strain evidence="14">AH-315-G07</strain>
    </source>
</reference>
<dbReference type="SMART" id="SM00382">
    <property type="entry name" value="AAA"/>
    <property type="match status" value="1"/>
</dbReference>
<feature type="region of interest" description="Disordered" evidence="12">
    <location>
        <begin position="384"/>
        <end position="419"/>
    </location>
</feature>
<dbReference type="InterPro" id="IPR008921">
    <property type="entry name" value="DNA_pol3_clamp-load_cplx_C"/>
</dbReference>
<evidence type="ECO:0000256" key="12">
    <source>
        <dbReference type="SAM" id="MobiDB-lite"/>
    </source>
</evidence>
<keyword evidence="7" id="KW-0862">Zinc</keyword>
<feature type="domain" description="AAA+ ATPase" evidence="13">
    <location>
        <begin position="38"/>
        <end position="182"/>
    </location>
</feature>
<evidence type="ECO:0000256" key="9">
    <source>
        <dbReference type="ARBA" id="ARBA00022932"/>
    </source>
</evidence>
<comment type="catalytic activity">
    <reaction evidence="10 11">
        <text>DNA(n) + a 2'-deoxyribonucleoside 5'-triphosphate = DNA(n+1) + diphosphate</text>
        <dbReference type="Rhea" id="RHEA:22508"/>
        <dbReference type="Rhea" id="RHEA-COMP:17339"/>
        <dbReference type="Rhea" id="RHEA-COMP:17340"/>
        <dbReference type="ChEBI" id="CHEBI:33019"/>
        <dbReference type="ChEBI" id="CHEBI:61560"/>
        <dbReference type="ChEBI" id="CHEBI:173112"/>
        <dbReference type="EC" id="2.7.7.7"/>
    </reaction>
</comment>
<dbReference type="Pfam" id="PF12169">
    <property type="entry name" value="DNA_pol3_gamma3"/>
    <property type="match status" value="1"/>
</dbReference>
<dbReference type="Pfam" id="PF22608">
    <property type="entry name" value="DNAX_ATPase_lid"/>
    <property type="match status" value="1"/>
</dbReference>
<evidence type="ECO:0000256" key="1">
    <source>
        <dbReference type="ARBA" id="ARBA00006360"/>
    </source>
</evidence>
<name>A0ABS3AR28_9BACT</name>
<protein>
    <recommendedName>
        <fullName evidence="11">DNA polymerase III subunit gamma/tau</fullName>
        <ecNumber evidence="11">2.7.7.7</ecNumber>
    </recommendedName>
</protein>
<dbReference type="EMBL" id="JAFITR010000025">
    <property type="protein sequence ID" value="MBN4066795.1"/>
    <property type="molecule type" value="Genomic_DNA"/>
</dbReference>
<keyword evidence="8 11" id="KW-0067">ATP-binding</keyword>
<comment type="function">
    <text evidence="11">DNA polymerase III is a complex, multichain enzyme responsible for most of the replicative synthesis in bacteria. This DNA polymerase also exhibits 3' to 5' exonuclease activity.</text>
</comment>
<dbReference type="SUPFAM" id="SSF48019">
    <property type="entry name" value="post-AAA+ oligomerization domain-like"/>
    <property type="match status" value="1"/>
</dbReference>
<dbReference type="InterPro" id="IPR050238">
    <property type="entry name" value="DNA_Rep/Repair_Clamp_Loader"/>
</dbReference>
<evidence type="ECO:0000313" key="15">
    <source>
        <dbReference type="Proteomes" id="UP000722121"/>
    </source>
</evidence>
<dbReference type="InterPro" id="IPR045085">
    <property type="entry name" value="HLD_clamp_pol_III_gamma_tau"/>
</dbReference>
<evidence type="ECO:0000256" key="6">
    <source>
        <dbReference type="ARBA" id="ARBA00022741"/>
    </source>
</evidence>